<reference evidence="1 2" key="1">
    <citation type="submission" date="2017-12" db="EMBL/GenBank/DDBJ databases">
        <title>Taxonomic description and draft genome of Pradoshia cofamensis Gen. nov., sp. nov., a thermotolerant bacillale isolated from anterior gut of earthworm Eisenia fetida.</title>
        <authorList>
            <person name="Saha T."/>
            <person name="Chakraborty R."/>
        </authorList>
    </citation>
    <scope>NUCLEOTIDE SEQUENCE [LARGE SCALE GENOMIC DNA]</scope>
    <source>
        <strain evidence="1 2">EAG3</strain>
    </source>
</reference>
<organism evidence="1 2">
    <name type="scientific">Pradoshia eiseniae</name>
    <dbReference type="NCBI Taxonomy" id="2064768"/>
    <lineage>
        <taxon>Bacteria</taxon>
        <taxon>Bacillati</taxon>
        <taxon>Bacillota</taxon>
        <taxon>Bacilli</taxon>
        <taxon>Bacillales</taxon>
        <taxon>Bacillaceae</taxon>
        <taxon>Pradoshia</taxon>
    </lineage>
</organism>
<protein>
    <recommendedName>
        <fullName evidence="3">Nitrous oxide reduction protein</fullName>
    </recommendedName>
</protein>
<dbReference type="SUPFAM" id="SSF160387">
    <property type="entry name" value="NosL/MerB-like"/>
    <property type="match status" value="1"/>
</dbReference>
<proteinExistence type="predicted"/>
<evidence type="ECO:0000313" key="2">
    <source>
        <dbReference type="Proteomes" id="UP000239663"/>
    </source>
</evidence>
<dbReference type="OrthoDB" id="9792749at2"/>
<evidence type="ECO:0008006" key="3">
    <source>
        <dbReference type="Google" id="ProtNLM"/>
    </source>
</evidence>
<dbReference type="PANTHER" id="PTHR41247">
    <property type="entry name" value="HTH-TYPE TRANSCRIPTIONAL REPRESSOR YCNK"/>
    <property type="match status" value="1"/>
</dbReference>
<dbReference type="Proteomes" id="UP000239663">
    <property type="component" value="Unassembled WGS sequence"/>
</dbReference>
<dbReference type="InterPro" id="IPR008719">
    <property type="entry name" value="N2O_reductase_NosL"/>
</dbReference>
<dbReference type="Gene3D" id="3.30.70.2050">
    <property type="match status" value="1"/>
</dbReference>
<gene>
    <name evidence="1" type="ORF">CYL18_11890</name>
</gene>
<name>A0A2S7MZD7_9BACI</name>
<sequence length="148" mass="16772">MLMLGACNNQEAAEPVAVDEKTDTCATCNMSVANDQHATQLILEDGKSLKFDDIGCMYKWKKENEDKKVEQGFVRDFDTEEWINEEDATYVYGAEIDTPMSYHVISFENADDAKAYAEEHSGEVLSYSDLANHEWAMDKKKGMHSHSM</sequence>
<accession>A0A2S7MZD7</accession>
<dbReference type="AlphaFoldDB" id="A0A2S7MZD7"/>
<evidence type="ECO:0000313" key="1">
    <source>
        <dbReference type="EMBL" id="PQD95088.1"/>
    </source>
</evidence>
<comment type="caution">
    <text evidence="1">The sequence shown here is derived from an EMBL/GenBank/DDBJ whole genome shotgun (WGS) entry which is preliminary data.</text>
</comment>
<dbReference type="PANTHER" id="PTHR41247:SF1">
    <property type="entry name" value="HTH-TYPE TRANSCRIPTIONAL REPRESSOR YCNK"/>
    <property type="match status" value="1"/>
</dbReference>
<dbReference type="EMBL" id="PKOZ01000006">
    <property type="protein sequence ID" value="PQD95088.1"/>
    <property type="molecule type" value="Genomic_DNA"/>
</dbReference>
<keyword evidence="2" id="KW-1185">Reference proteome</keyword>
<dbReference type="Pfam" id="PF05573">
    <property type="entry name" value="NosL"/>
    <property type="match status" value="1"/>
</dbReference>